<keyword evidence="2" id="KW-1185">Reference proteome</keyword>
<proteinExistence type="predicted"/>
<dbReference type="InterPro" id="IPR003208">
    <property type="entry name" value="Dehydtase/Dehydtase_re"/>
</dbReference>
<protein>
    <submittedName>
        <fullName evidence="1">Dehydratase medium subunit</fullName>
    </submittedName>
</protein>
<evidence type="ECO:0000313" key="1">
    <source>
        <dbReference type="EMBL" id="CVK17910.1"/>
    </source>
</evidence>
<dbReference type="Gene3D" id="3.40.50.10150">
    <property type="entry name" value="B12-dependent dehydatase associated subunit"/>
    <property type="match status" value="1"/>
</dbReference>
<dbReference type="EMBL" id="FCOW01000002">
    <property type="protein sequence ID" value="CVK17910.1"/>
    <property type="molecule type" value="Genomic_DNA"/>
</dbReference>
<dbReference type="Proteomes" id="UP000245702">
    <property type="component" value="Unassembled WGS sequence"/>
</dbReference>
<comment type="caution">
    <text evidence="1">The sequence shown here is derived from an EMBL/GenBank/DDBJ whole genome shotgun (WGS) entry which is preliminary data.</text>
</comment>
<accession>A0ABP2C1Z0</accession>
<evidence type="ECO:0000313" key="2">
    <source>
        <dbReference type="Proteomes" id="UP000245702"/>
    </source>
</evidence>
<dbReference type="Pfam" id="PF02288">
    <property type="entry name" value="Dehydratase_MU"/>
    <property type="match status" value="1"/>
</dbReference>
<reference evidence="1 2" key="1">
    <citation type="submission" date="2016-01" db="EMBL/GenBank/DDBJ databases">
        <authorList>
            <person name="Brown R."/>
        </authorList>
    </citation>
    <scope>NUCLEOTIDE SEQUENCE [LARGE SCALE GENOMIC DNA]</scope>
    <source>
        <strain evidence="1">Sporomusa sphaeroides DSM 2875</strain>
    </source>
</reference>
<dbReference type="InterPro" id="IPR010254">
    <property type="entry name" value="B12-dep_deHydtase_bsu"/>
</dbReference>
<dbReference type="SUPFAM" id="SSF52968">
    <property type="entry name" value="B12-dependent dehydatase associated subunit"/>
    <property type="match status" value="1"/>
</dbReference>
<sequence length="187" mass="19755">MSSMQIDKAANKPSIIICTYPHTGYEAKLRELRAGMEEEGVPCLLADAAAADAVALAYKGAQVSPLGVGIGISADSLCVHYQKLPESQPLFVLAGAGSRGEWRTFGYNAARLVKGLPFKTIAAEAEPAAAPAANGLQAVSWEQGTSRQAAANDDMAELYATVRKIVLKVLQENVQGHGEVNTWSKTP</sequence>
<name>A0ABP2C1Z0_9FIRM</name>
<organism evidence="1 2">
    <name type="scientific">Sporomusa sphaeroides DSM 2875</name>
    <dbReference type="NCBI Taxonomy" id="1337886"/>
    <lineage>
        <taxon>Bacteria</taxon>
        <taxon>Bacillati</taxon>
        <taxon>Bacillota</taxon>
        <taxon>Negativicutes</taxon>
        <taxon>Selenomonadales</taxon>
        <taxon>Sporomusaceae</taxon>
        <taxon>Sporomusa</taxon>
    </lineage>
</organism>
<gene>
    <name evidence="1" type="ORF">SSPH_00546</name>
</gene>